<dbReference type="Proteomes" id="UP000002145">
    <property type="component" value="Chromosome"/>
</dbReference>
<reference evidence="3" key="1">
    <citation type="submission" date="2007-02" db="EMBL/GenBank/DDBJ databases">
        <title>Complete sequence of Clostridium thermocellum ATCC 27405.</title>
        <authorList>
            <consortium name="US DOE Joint Genome Institute"/>
            <person name="Copeland A."/>
            <person name="Lucas S."/>
            <person name="Lapidus A."/>
            <person name="Barry K."/>
            <person name="Detter J.C."/>
            <person name="Glavina del Rio T."/>
            <person name="Hammon N."/>
            <person name="Israni S."/>
            <person name="Dalin E."/>
            <person name="Tice H."/>
            <person name="Pitluck S."/>
            <person name="Chertkov O."/>
            <person name="Brettin T."/>
            <person name="Bruce D."/>
            <person name="Han C."/>
            <person name="Tapia R."/>
            <person name="Gilna P."/>
            <person name="Schmutz J."/>
            <person name="Larimer F."/>
            <person name="Land M."/>
            <person name="Hauser L."/>
            <person name="Kyrpides N."/>
            <person name="Mikhailova N."/>
            <person name="Wu J.H.D."/>
            <person name="Newcomb M."/>
            <person name="Richardson P."/>
        </authorList>
    </citation>
    <scope>NUCLEOTIDE SEQUENCE [LARGE SCALE GENOMIC DNA]</scope>
    <source>
        <strain evidence="3">ATCC 27405 / DSM 1237 / JCM 9322 / NBRC 103400 / NCIMB 10682 / NRRL B-4536 / VPI 7372</strain>
    </source>
</reference>
<dbReference type="InterPro" id="IPR013785">
    <property type="entry name" value="Aldolase_TIM"/>
</dbReference>
<evidence type="ECO:0000259" key="1">
    <source>
        <dbReference type="PROSITE" id="PS50106"/>
    </source>
</evidence>
<dbReference type="eggNOG" id="COG1625">
    <property type="taxonomic scope" value="Bacteria"/>
</dbReference>
<name>A3DE78_ACET2</name>
<dbReference type="Gene3D" id="2.30.42.10">
    <property type="match status" value="1"/>
</dbReference>
<dbReference type="InterPro" id="IPR041489">
    <property type="entry name" value="PDZ_6"/>
</dbReference>
<dbReference type="AlphaFoldDB" id="A3DE78"/>
<dbReference type="STRING" id="203119.Cthe_1025"/>
<evidence type="ECO:0000313" key="3">
    <source>
        <dbReference type="Proteomes" id="UP000002145"/>
    </source>
</evidence>
<dbReference type="Pfam" id="PF19238">
    <property type="entry name" value="Radical_SAM_2"/>
    <property type="match status" value="1"/>
</dbReference>
<dbReference type="Pfam" id="PF17820">
    <property type="entry name" value="PDZ_6"/>
    <property type="match status" value="1"/>
</dbReference>
<protein>
    <recommendedName>
        <fullName evidence="1">PDZ domain-containing protein</fullName>
    </recommendedName>
</protein>
<organism evidence="2 3">
    <name type="scientific">Acetivibrio thermocellus (strain ATCC 27405 / DSM 1237 / JCM 9322 / NBRC 103400 / NCIMB 10682 / NRRL B-4536 / VPI 7372)</name>
    <name type="common">Clostridium thermocellum</name>
    <dbReference type="NCBI Taxonomy" id="203119"/>
    <lineage>
        <taxon>Bacteria</taxon>
        <taxon>Bacillati</taxon>
        <taxon>Bacillota</taxon>
        <taxon>Clostridia</taxon>
        <taxon>Eubacteriales</taxon>
        <taxon>Oscillospiraceae</taxon>
        <taxon>Acetivibrio</taxon>
    </lineage>
</organism>
<dbReference type="PROSITE" id="PS50106">
    <property type="entry name" value="PDZ"/>
    <property type="match status" value="1"/>
</dbReference>
<accession>A3DE78</accession>
<feature type="domain" description="PDZ" evidence="1">
    <location>
        <begin position="1"/>
        <end position="44"/>
    </location>
</feature>
<proteinExistence type="predicted"/>
<dbReference type="InterPro" id="IPR001478">
    <property type="entry name" value="PDZ"/>
</dbReference>
<keyword evidence="3" id="KW-1185">Reference proteome</keyword>
<dbReference type="Pfam" id="PF04459">
    <property type="entry name" value="DUF512"/>
    <property type="match status" value="1"/>
</dbReference>
<dbReference type="SUPFAM" id="SSF50156">
    <property type="entry name" value="PDZ domain-like"/>
    <property type="match status" value="1"/>
</dbReference>
<dbReference type="Gene3D" id="3.20.20.70">
    <property type="entry name" value="Aldolase class I"/>
    <property type="match status" value="1"/>
</dbReference>
<dbReference type="KEGG" id="cth:Cthe_1025"/>
<gene>
    <name evidence="2" type="ordered locus">Cthe_1025</name>
</gene>
<dbReference type="InterPro" id="IPR036034">
    <property type="entry name" value="PDZ_sf"/>
</dbReference>
<dbReference type="InterPro" id="IPR045375">
    <property type="entry name" value="Put_radical_SAM-like_N"/>
</dbReference>
<dbReference type="EMBL" id="CP000568">
    <property type="protein sequence ID" value="ABN52257.1"/>
    <property type="molecule type" value="Genomic_DNA"/>
</dbReference>
<dbReference type="SUPFAM" id="SSF102114">
    <property type="entry name" value="Radical SAM enzymes"/>
    <property type="match status" value="1"/>
</dbReference>
<dbReference type="HOGENOM" id="CLU_037396_0_0_9"/>
<dbReference type="InterPro" id="IPR058240">
    <property type="entry name" value="rSAM_sf"/>
</dbReference>
<sequence length="445" mass="51279">MGGFGLKYRPVPIKRVLPGSIAQESDLQEGDLILSINGQKISDIFDYRFLIADENLVLEVQKKNGEIWEIEIEKDEYEDLGIEFENLMIDDTKSCRNKCIFCFIDQLPKGMRETLYFKDDDSRLSFFMGNYVTLTNMSYDDIDRIIKYKMSPINVSVHTSNPELRVYMLRNKTAGDVMDKIKRLIEGGIKVNAQIVLVRGVNDGKELDRTLKDLSALYPGLNSISVVPVGITKYREGLYELKPFDMESSREVIKQVEAWQMELLSKYGSRIVFIADEFYIMAGLEIPDYCVYEDFPQIENGVGLVAMLKKEFDDYFEELELKLENKREVSIATGVSSYKYIKEMIDILENKYKNLYVHVYKIKNNFFGENVTVTGLLTGQDIERQLSGKNLGRELLLSESMLKSGERVFLDDYTVEMLEDKLKTKITIVRNNGKDFIEKVLGIVL</sequence>
<dbReference type="CDD" id="cd01335">
    <property type="entry name" value="Radical_SAM"/>
    <property type="match status" value="1"/>
</dbReference>
<reference evidence="2 3" key="2">
    <citation type="journal article" date="2013" name="Biotechnol. Biofuels">
        <title>Global transcriptome analysis of Clostridium thermocellum ATCC 27405 during growth on dilute acid pretreated Populus and switchgrass.</title>
        <authorList>
            <person name="Wilson C.M."/>
            <person name="Rodriguez M.Jr."/>
            <person name="Johnson C.M."/>
            <person name="Martin S.L."/>
            <person name="Chu T.M."/>
            <person name="Wolfinger R.D."/>
            <person name="Hauser L.J."/>
            <person name="Land M.L."/>
            <person name="Klingeman D.M."/>
            <person name="Syed M.H."/>
            <person name="Ragauskas A.J."/>
            <person name="Tschaplinski T.J."/>
            <person name="Mielenz J.R."/>
            <person name="Brown S.D."/>
        </authorList>
    </citation>
    <scope>NUCLEOTIDE SEQUENCE [LARGE SCALE GENOMIC DNA]</scope>
    <source>
        <strain evidence="3">ATCC 27405 / DSM 1237 / JCM 9322 / NBRC 103400 / NCIMB 10682 / NRRL B-4536 / VPI 7372</strain>
    </source>
</reference>
<dbReference type="SMART" id="SM00228">
    <property type="entry name" value="PDZ"/>
    <property type="match status" value="1"/>
</dbReference>
<evidence type="ECO:0000313" key="2">
    <source>
        <dbReference type="EMBL" id="ABN52257.1"/>
    </source>
</evidence>
<dbReference type="InterPro" id="IPR007549">
    <property type="entry name" value="DUF512"/>
</dbReference>